<dbReference type="EMBL" id="BFAY01000006">
    <property type="protein sequence ID" value="GBF38039.1"/>
    <property type="molecule type" value="Genomic_DNA"/>
</dbReference>
<evidence type="ECO:0000313" key="2">
    <source>
        <dbReference type="Proteomes" id="UP000245076"/>
    </source>
</evidence>
<sequence length="86" mass="9880">MFLKRGFDDGELVHILQLTLSGKNDRAVAYILNEVSHFKAAIDFKMDFGGKTKIDPVGEYRHFVSFSLLIERKYVKSGIQGKQFRI</sequence>
<accession>A0A2P2D063</accession>
<organism evidence="1 2">
    <name type="scientific">Leptospira johnsonii</name>
    <dbReference type="NCBI Taxonomy" id="1917820"/>
    <lineage>
        <taxon>Bacteria</taxon>
        <taxon>Pseudomonadati</taxon>
        <taxon>Spirochaetota</taxon>
        <taxon>Spirochaetia</taxon>
        <taxon>Leptospirales</taxon>
        <taxon>Leptospiraceae</taxon>
        <taxon>Leptospira</taxon>
    </lineage>
</organism>
<evidence type="ECO:0000313" key="1">
    <source>
        <dbReference type="EMBL" id="GBF38039.1"/>
    </source>
</evidence>
<name>A0A2P2D063_9LEPT</name>
<gene>
    <name evidence="1" type="ORF">LPTSP1_10280</name>
</gene>
<reference evidence="1 2" key="1">
    <citation type="submission" date="2018-02" db="EMBL/GenBank/DDBJ databases">
        <title>Novel Leptospira species isolated from soil and water in Japan.</title>
        <authorList>
            <person name="Nakao R."/>
            <person name="Masuzawa T."/>
        </authorList>
    </citation>
    <scope>NUCLEOTIDE SEQUENCE [LARGE SCALE GENOMIC DNA]</scope>
    <source>
        <strain evidence="1 2">E8</strain>
    </source>
</reference>
<comment type="caution">
    <text evidence="1">The sequence shown here is derived from an EMBL/GenBank/DDBJ whole genome shotgun (WGS) entry which is preliminary data.</text>
</comment>
<dbReference type="Proteomes" id="UP000245076">
    <property type="component" value="Unassembled WGS sequence"/>
</dbReference>
<protein>
    <submittedName>
        <fullName evidence="1">Uncharacterized protein</fullName>
    </submittedName>
</protein>
<proteinExistence type="predicted"/>
<dbReference type="AlphaFoldDB" id="A0A2P2D063"/>
<keyword evidence="2" id="KW-1185">Reference proteome</keyword>